<keyword evidence="6" id="KW-1185">Reference proteome</keyword>
<dbReference type="RefSeq" id="WP_071237597.1">
    <property type="nucleotide sequence ID" value="NZ_AP024614.1"/>
</dbReference>
<dbReference type="PANTHER" id="PTHR30024:SF47">
    <property type="entry name" value="TAURINE-BINDING PERIPLASMIC PROTEIN"/>
    <property type="match status" value="1"/>
</dbReference>
<dbReference type="SUPFAM" id="SSF53850">
    <property type="entry name" value="Periplasmic binding protein-like II"/>
    <property type="match status" value="1"/>
</dbReference>
<evidence type="ECO:0000256" key="1">
    <source>
        <dbReference type="ARBA" id="ARBA00004418"/>
    </source>
</evidence>
<sequence>MGKMLVPLALLLLLFIWLSGPRQPTSPVLLNQTPVRIAVSTSLLSAPVIIADKLELFAREGVYVVLQPLQGGDLCFEALLYHRADLATSSESVVMFNSFERTDFTVLASFAESDNDIKLLTLSQSGITTPAQLDGKRVGVVAGSASEYFLDTILNIAGHPALAPVRVDIRPSRLAPALLAGDVDAISVWEPYGFQLLKHQPGKISEFPSRGLYSLSFNLISRKADNQAYYEHHVRILKALKLASEFIVLHPQEARQLVAEYLHLPTEEVAALWPDYLFRLSLGNSLLSNLQSQARWAMASGTIEAKQLPDFRSVIDPTALDQIQHMSLVEQQ</sequence>
<dbReference type="Gene3D" id="3.40.190.10">
    <property type="entry name" value="Periplasmic binding protein-like II"/>
    <property type="match status" value="2"/>
</dbReference>
<comment type="similarity">
    <text evidence="2">Belongs to the bacterial solute-binding protein SsuA/TauA family.</text>
</comment>
<protein>
    <submittedName>
        <fullName evidence="5">Alkanesulfonate transporter substrate-binding subunit</fullName>
    </submittedName>
</protein>
<dbReference type="Pfam" id="PF09084">
    <property type="entry name" value="NMT1"/>
    <property type="match status" value="1"/>
</dbReference>
<dbReference type="GO" id="GO:0042918">
    <property type="term" value="P:alkanesulfonate transmembrane transport"/>
    <property type="evidence" value="ECO:0007669"/>
    <property type="project" value="TreeGrafter"/>
</dbReference>
<organism evidence="5 6">
    <name type="scientific">Shewanella algae</name>
    <dbReference type="NCBI Taxonomy" id="38313"/>
    <lineage>
        <taxon>Bacteria</taxon>
        <taxon>Pseudomonadati</taxon>
        <taxon>Pseudomonadota</taxon>
        <taxon>Gammaproteobacteria</taxon>
        <taxon>Alteromonadales</taxon>
        <taxon>Shewanellaceae</taxon>
        <taxon>Shewanella</taxon>
    </lineage>
</organism>
<evidence type="ECO:0000256" key="3">
    <source>
        <dbReference type="ARBA" id="ARBA00022729"/>
    </source>
</evidence>
<dbReference type="EMBL" id="UGYO01000002">
    <property type="protein sequence ID" value="SUJ08253.1"/>
    <property type="molecule type" value="Genomic_DNA"/>
</dbReference>
<gene>
    <name evidence="5" type="ORF">NCTC10738_04060</name>
</gene>
<evidence type="ECO:0000256" key="2">
    <source>
        <dbReference type="ARBA" id="ARBA00010742"/>
    </source>
</evidence>
<accession>A0A380BWA3</accession>
<dbReference type="Proteomes" id="UP000254069">
    <property type="component" value="Unassembled WGS sequence"/>
</dbReference>
<comment type="subcellular location">
    <subcellularLocation>
        <location evidence="1">Periplasm</location>
    </subcellularLocation>
</comment>
<name>A0A380BWA3_9GAMM</name>
<dbReference type="InterPro" id="IPR015168">
    <property type="entry name" value="SsuA/THI5"/>
</dbReference>
<keyword evidence="3" id="KW-0732">Signal</keyword>
<evidence type="ECO:0000259" key="4">
    <source>
        <dbReference type="SMART" id="SM00062"/>
    </source>
</evidence>
<proteinExistence type="inferred from homology"/>
<dbReference type="SMART" id="SM00062">
    <property type="entry name" value="PBPb"/>
    <property type="match status" value="1"/>
</dbReference>
<evidence type="ECO:0000313" key="6">
    <source>
        <dbReference type="Proteomes" id="UP000254069"/>
    </source>
</evidence>
<reference evidence="5 6" key="1">
    <citation type="submission" date="2018-06" db="EMBL/GenBank/DDBJ databases">
        <authorList>
            <consortium name="Pathogen Informatics"/>
            <person name="Doyle S."/>
        </authorList>
    </citation>
    <scope>NUCLEOTIDE SEQUENCE [LARGE SCALE GENOMIC DNA]</scope>
    <source>
        <strain evidence="5 6">NCTC10738</strain>
    </source>
</reference>
<dbReference type="AlphaFoldDB" id="A0A380BWA3"/>
<evidence type="ECO:0000313" key="5">
    <source>
        <dbReference type="EMBL" id="SUJ08253.1"/>
    </source>
</evidence>
<dbReference type="GO" id="GO:0042597">
    <property type="term" value="C:periplasmic space"/>
    <property type="evidence" value="ECO:0007669"/>
    <property type="project" value="UniProtKB-SubCell"/>
</dbReference>
<feature type="domain" description="Solute-binding protein family 3/N-terminal" evidence="4">
    <location>
        <begin position="34"/>
        <end position="251"/>
    </location>
</feature>
<dbReference type="PANTHER" id="PTHR30024">
    <property type="entry name" value="ALIPHATIC SULFONATES-BINDING PROTEIN-RELATED"/>
    <property type="match status" value="1"/>
</dbReference>
<dbReference type="InterPro" id="IPR001638">
    <property type="entry name" value="Solute-binding_3/MltF_N"/>
</dbReference>